<feature type="region of interest" description="Disordered" evidence="1">
    <location>
        <begin position="1"/>
        <end position="39"/>
    </location>
</feature>
<dbReference type="Proteomes" id="UP000269945">
    <property type="component" value="Unassembled WGS sequence"/>
</dbReference>
<accession>A0A9X9LW69</accession>
<dbReference type="EMBL" id="CYRY02023251">
    <property type="protein sequence ID" value="VCW97843.1"/>
    <property type="molecule type" value="Genomic_DNA"/>
</dbReference>
<name>A0A9X9LW69_GULGU</name>
<evidence type="ECO:0000313" key="3">
    <source>
        <dbReference type="Proteomes" id="UP000269945"/>
    </source>
</evidence>
<sequence>RARQPRGTERGAGSAGRRRRRRGRARAQTSDARRGCHGRAVTGCSARISSAARSSLTGRASPRSP</sequence>
<reference evidence="2 3" key="1">
    <citation type="submission" date="2018-10" db="EMBL/GenBank/DDBJ databases">
        <authorList>
            <person name="Ekblom R."/>
            <person name="Jareborg N."/>
        </authorList>
    </citation>
    <scope>NUCLEOTIDE SEQUENCE [LARGE SCALE GENOMIC DNA]</scope>
    <source>
        <tissue evidence="2">Muscle</tissue>
    </source>
</reference>
<organism evidence="2 3">
    <name type="scientific">Gulo gulo</name>
    <name type="common">Wolverine</name>
    <name type="synonym">Gluton</name>
    <dbReference type="NCBI Taxonomy" id="48420"/>
    <lineage>
        <taxon>Eukaryota</taxon>
        <taxon>Metazoa</taxon>
        <taxon>Chordata</taxon>
        <taxon>Craniata</taxon>
        <taxon>Vertebrata</taxon>
        <taxon>Euteleostomi</taxon>
        <taxon>Mammalia</taxon>
        <taxon>Eutheria</taxon>
        <taxon>Laurasiatheria</taxon>
        <taxon>Carnivora</taxon>
        <taxon>Caniformia</taxon>
        <taxon>Musteloidea</taxon>
        <taxon>Mustelidae</taxon>
        <taxon>Guloninae</taxon>
        <taxon>Gulo</taxon>
    </lineage>
</organism>
<evidence type="ECO:0000313" key="2">
    <source>
        <dbReference type="EMBL" id="VCW97843.1"/>
    </source>
</evidence>
<protein>
    <submittedName>
        <fullName evidence="2">Uncharacterized protein</fullName>
    </submittedName>
</protein>
<feature type="compositionally biased region" description="Basic residues" evidence="1">
    <location>
        <begin position="16"/>
        <end position="25"/>
    </location>
</feature>
<dbReference type="AlphaFoldDB" id="A0A9X9LW69"/>
<proteinExistence type="predicted"/>
<feature type="non-terminal residue" evidence="2">
    <location>
        <position position="1"/>
    </location>
</feature>
<comment type="caution">
    <text evidence="2">The sequence shown here is derived from an EMBL/GenBank/DDBJ whole genome shotgun (WGS) entry which is preliminary data.</text>
</comment>
<keyword evidence="3" id="KW-1185">Reference proteome</keyword>
<gene>
    <name evidence="2" type="ORF">BN2614_LOCUS2</name>
</gene>
<evidence type="ECO:0000256" key="1">
    <source>
        <dbReference type="SAM" id="MobiDB-lite"/>
    </source>
</evidence>